<dbReference type="Gene3D" id="1.10.150.20">
    <property type="entry name" value="5' to 3' exonuclease, C-terminal subdomain"/>
    <property type="match status" value="1"/>
</dbReference>
<organism evidence="1 2">
    <name type="scientific">Acetobacterium bakii</name>
    <dbReference type="NCBI Taxonomy" id="52689"/>
    <lineage>
        <taxon>Bacteria</taxon>
        <taxon>Bacillati</taxon>
        <taxon>Bacillota</taxon>
        <taxon>Clostridia</taxon>
        <taxon>Eubacteriales</taxon>
        <taxon>Eubacteriaceae</taxon>
        <taxon>Acetobacterium</taxon>
    </lineage>
</organism>
<dbReference type="EMBL" id="LGYO01000060">
    <property type="protein sequence ID" value="KNZ40472.1"/>
    <property type="molecule type" value="Genomic_DNA"/>
</dbReference>
<sequence length="492" mass="56430">MSNLEETYANLILACEDFSLEDFEKYHCFYKYEENIIAQLMAHGPVLLKGGRGTGKSALLREADRRLKNSQSACGIYLSLRHLPLLRSQGKQYEEEFLKILIDRIKKIAMNDYKYEFSCELEVYAVHSAIIEFAERIGKRIVLFFDDAAHIGREAGLEEFFDIFRTLSSSMVSCKAAIYPGVTKFGTRFDVYNDAKVIDISRRYGQVGFGEFFYEVMELRYPEKVKGKLIFENISAEEFASFLGMSVLGNVRSFIKGCSLIFDNDIKLNFNRLSDMFLELASDFFWPMLEEIKYKIGIYESLMDCCTEIANIIYKECGEKKATTFIVHRNLANKFSKPLEILEYAGFISKREASRGMKQGGRGTRYSINLCNALEKVPGTRLTKDLHTEWMNSKVEDIQFAANNILFSSIILPEIDVANNLGILDLEIEKLKKSNVFPYGLTDDKINRLKLNGYVTVGELASCSEEKLKQIDRIGDRTVYRIKNVVDQAIWM</sequence>
<dbReference type="Proteomes" id="UP000036873">
    <property type="component" value="Unassembled WGS sequence"/>
</dbReference>
<accession>A0A0L6TWN2</accession>
<protein>
    <recommendedName>
        <fullName evidence="3">RNA polymerase alpha subunit C-terminal domain-containing protein</fullName>
    </recommendedName>
</protein>
<evidence type="ECO:0000313" key="2">
    <source>
        <dbReference type="Proteomes" id="UP000036873"/>
    </source>
</evidence>
<proteinExistence type="predicted"/>
<dbReference type="SUPFAM" id="SSF52540">
    <property type="entry name" value="P-loop containing nucleoside triphosphate hydrolases"/>
    <property type="match status" value="1"/>
</dbReference>
<dbReference type="InterPro" id="IPR027417">
    <property type="entry name" value="P-loop_NTPase"/>
</dbReference>
<dbReference type="OrthoDB" id="7788065at2"/>
<name>A0A0L6TWN2_9FIRM</name>
<dbReference type="STRING" id="52689.AKG39_17555"/>
<dbReference type="RefSeq" id="WP_050741700.1">
    <property type="nucleotide sequence ID" value="NZ_LGYO01000060.1"/>
</dbReference>
<keyword evidence="2" id="KW-1185">Reference proteome</keyword>
<gene>
    <name evidence="1" type="ORF">AKG39_17555</name>
</gene>
<evidence type="ECO:0008006" key="3">
    <source>
        <dbReference type="Google" id="ProtNLM"/>
    </source>
</evidence>
<dbReference type="SUPFAM" id="SSF47789">
    <property type="entry name" value="C-terminal domain of RNA polymerase alpha subunit"/>
    <property type="match status" value="1"/>
</dbReference>
<dbReference type="AlphaFoldDB" id="A0A0L6TWN2"/>
<evidence type="ECO:0000313" key="1">
    <source>
        <dbReference type="EMBL" id="KNZ40472.1"/>
    </source>
</evidence>
<dbReference type="Gene3D" id="3.40.50.300">
    <property type="entry name" value="P-loop containing nucleotide triphosphate hydrolases"/>
    <property type="match status" value="1"/>
</dbReference>
<comment type="caution">
    <text evidence="1">The sequence shown here is derived from an EMBL/GenBank/DDBJ whole genome shotgun (WGS) entry which is preliminary data.</text>
</comment>
<reference evidence="2" key="1">
    <citation type="submission" date="2015-07" db="EMBL/GenBank/DDBJ databases">
        <title>Draft genome sequence of Acetobacterium bakii DSM 8293, a potential psychrophilic chemical producer through syngas fermentation.</title>
        <authorList>
            <person name="Song Y."/>
            <person name="Hwang S."/>
            <person name="Cho B.-K."/>
        </authorList>
    </citation>
    <scope>NUCLEOTIDE SEQUENCE [LARGE SCALE GENOMIC DNA]</scope>
    <source>
        <strain evidence="2">DSM 8239</strain>
    </source>
</reference>